<protein>
    <recommendedName>
        <fullName evidence="3">Ankyrin repeat protein</fullName>
    </recommendedName>
</protein>
<sequence length="563" mass="62852">MTVSARGRFAGCADLVDVLAAMPAEIEAAVLQRAGPLSLLLWDRLPLPLAPEAVSLVWIQCFVEDRTDLLPLLPEMPLAWELLFVHSSDMLAALRQLPRTKLNLQSCPLLHAFAANPEAAIWYRFADSIAICAYEIPGAGREMLPLLLRVMPDWRDDQNKRAAVAIAACSAGDAALALDAVRGLPAAMRLKGSVVPNSMFVAATAQRHETLAVKLLDAVGKQPWISGIIVSNSLTMMDAARKRFPSAELNLDSILLAIRLHRNELVPRLFDWFDYAISPMTYYQRILSEEAAKAANGYVLALLLSRYPAQAAGALIIAAKLGYLTMLQDIYNTLPDAPWPANVLAAAAEGKQRDLVAWLVRGPLALRSAKAMEHAARHGDLAMVEILHHDGAGLADTLPMDAAAAAGHLHIAVWLRTYRKEGCTNRAICEAAQRNNLAMVKFLYHQCRRRCDKATLCFCIRANRLEVVEFLLERKTPFNPSHIDFAVRNNMLDMVKFLYRFRPGYDWRKMRINACATEMIEWLTPRATPTRRTVRRNARKERLAERRATQQLEQLQLDSRAEE</sequence>
<gene>
    <name evidence="1" type="ORF">HK105_205269</name>
</gene>
<dbReference type="EMBL" id="JADGIZ020000026">
    <property type="protein sequence ID" value="KAL2915163.1"/>
    <property type="molecule type" value="Genomic_DNA"/>
</dbReference>
<organism evidence="1 2">
    <name type="scientific">Polyrhizophydium stewartii</name>
    <dbReference type="NCBI Taxonomy" id="2732419"/>
    <lineage>
        <taxon>Eukaryota</taxon>
        <taxon>Fungi</taxon>
        <taxon>Fungi incertae sedis</taxon>
        <taxon>Chytridiomycota</taxon>
        <taxon>Chytridiomycota incertae sedis</taxon>
        <taxon>Chytridiomycetes</taxon>
        <taxon>Rhizophydiales</taxon>
        <taxon>Rhizophydiales incertae sedis</taxon>
        <taxon>Polyrhizophydium</taxon>
    </lineage>
</organism>
<comment type="caution">
    <text evidence="1">The sequence shown here is derived from an EMBL/GenBank/DDBJ whole genome shotgun (WGS) entry which is preliminary data.</text>
</comment>
<accession>A0ABR4N6P7</accession>
<keyword evidence="2" id="KW-1185">Reference proteome</keyword>
<dbReference type="Gene3D" id="1.25.40.20">
    <property type="entry name" value="Ankyrin repeat-containing domain"/>
    <property type="match status" value="1"/>
</dbReference>
<proteinExistence type="predicted"/>
<evidence type="ECO:0000313" key="1">
    <source>
        <dbReference type="EMBL" id="KAL2915163.1"/>
    </source>
</evidence>
<dbReference type="PANTHER" id="PTHR46586:SF3">
    <property type="entry name" value="ANKYRIN REPEAT-CONTAINING PROTEIN"/>
    <property type="match status" value="1"/>
</dbReference>
<name>A0ABR4N6P7_9FUNG</name>
<dbReference type="InterPro" id="IPR052050">
    <property type="entry name" value="SecEffector_AnkRepeat"/>
</dbReference>
<evidence type="ECO:0008006" key="3">
    <source>
        <dbReference type="Google" id="ProtNLM"/>
    </source>
</evidence>
<reference evidence="1 2" key="1">
    <citation type="submission" date="2023-09" db="EMBL/GenBank/DDBJ databases">
        <title>Pangenome analysis of Batrachochytrium dendrobatidis and related Chytrids.</title>
        <authorList>
            <person name="Yacoub M.N."/>
            <person name="Stajich J.E."/>
            <person name="James T.Y."/>
        </authorList>
    </citation>
    <scope>NUCLEOTIDE SEQUENCE [LARGE SCALE GENOMIC DNA]</scope>
    <source>
        <strain evidence="1 2">JEL0888</strain>
    </source>
</reference>
<dbReference type="InterPro" id="IPR036770">
    <property type="entry name" value="Ankyrin_rpt-contain_sf"/>
</dbReference>
<dbReference type="PANTHER" id="PTHR46586">
    <property type="entry name" value="ANKYRIN REPEAT-CONTAINING PROTEIN"/>
    <property type="match status" value="1"/>
</dbReference>
<evidence type="ECO:0000313" key="2">
    <source>
        <dbReference type="Proteomes" id="UP001527925"/>
    </source>
</evidence>
<dbReference type="Proteomes" id="UP001527925">
    <property type="component" value="Unassembled WGS sequence"/>
</dbReference>
<dbReference type="SUPFAM" id="SSF48403">
    <property type="entry name" value="Ankyrin repeat"/>
    <property type="match status" value="1"/>
</dbReference>